<dbReference type="STRING" id="1081104.A0A167DRX3"/>
<evidence type="ECO:0000259" key="2">
    <source>
        <dbReference type="Pfam" id="PF10373"/>
    </source>
</evidence>
<accession>A0A167DRX3</accession>
<dbReference type="GO" id="GO:0070034">
    <property type="term" value="F:telomerase RNA binding"/>
    <property type="evidence" value="ECO:0007669"/>
    <property type="project" value="TreeGrafter"/>
</dbReference>
<feature type="compositionally biased region" description="Basic and acidic residues" evidence="1">
    <location>
        <begin position="27"/>
        <end position="37"/>
    </location>
</feature>
<dbReference type="OrthoDB" id="2017974at2759"/>
<dbReference type="PANTHER" id="PTHR15696">
    <property type="entry name" value="SMG-7 SUPPRESSOR WITH MORPHOLOGICAL EFFECT ON GENITALIA PROTEIN 7"/>
    <property type="match status" value="1"/>
</dbReference>
<sequence length="500" mass="56622">MKTRSPPSSEAPAASPPTTPVHSHHHSGVDSDFDHGDVTNLAGQQLWNPPDESNSIGNRNSASLRLFPIAEVHPSDLTTIPSWKPYRQLETKPISYEKLVNEVTGIYEGLIGVEFKSHLRLRPSVRHLPRKHNMPGRMWRYGIQLFLELLRKRLPGSREHMLTFLAIAYGTMTLQHETIPEFADSWLEYLGHLARYRMAIEQNALEREIWTSASRSWYSKGSELLPEVGRMYHHLGLLAKPDHLRELYYYSKSLCVPVPFPGAWDSIMSTFIPILRKPIYPDPSDSPSDLFDELFVRVNAILLSGLQRDQLEETVARFLVTLDRSIALRSKGWLQSGHCTAISLICSLVGYGAPSNPLQQSLPQPVAGDANGSLGNKKDIDEDTAKKNLSCTDVGAENGRQKLPATTCQRAVTPTTRRLRHARVRTVEGLLPKDWFSSEQIEDEEKMFEPPSLGDERRQRVLWLGRRICELGNWLKWDEKKCLFTVNSAHDRDIGLPAET</sequence>
<feature type="region of interest" description="Disordered" evidence="1">
    <location>
        <begin position="1"/>
        <end position="59"/>
    </location>
</feature>
<evidence type="ECO:0000256" key="1">
    <source>
        <dbReference type="SAM" id="MobiDB-lite"/>
    </source>
</evidence>
<reference evidence="3 4" key="1">
    <citation type="journal article" date="2016" name="Genome Biol. Evol.">
        <title>Divergent and convergent evolution of fungal pathogenicity.</title>
        <authorList>
            <person name="Shang Y."/>
            <person name="Xiao G."/>
            <person name="Zheng P."/>
            <person name="Cen K."/>
            <person name="Zhan S."/>
            <person name="Wang C."/>
        </authorList>
    </citation>
    <scope>NUCLEOTIDE SEQUENCE [LARGE SCALE GENOMIC DNA]</scope>
    <source>
        <strain evidence="3 4">ARSEF 2679</strain>
    </source>
</reference>
<evidence type="ECO:0000313" key="3">
    <source>
        <dbReference type="EMBL" id="OAA42780.1"/>
    </source>
</evidence>
<dbReference type="GO" id="GO:0000184">
    <property type="term" value="P:nuclear-transcribed mRNA catabolic process, nonsense-mediated decay"/>
    <property type="evidence" value="ECO:0007669"/>
    <property type="project" value="TreeGrafter"/>
</dbReference>
<proteinExistence type="predicted"/>
<dbReference type="Pfam" id="PF10373">
    <property type="entry name" value="EST1_DNA_bind"/>
    <property type="match status" value="1"/>
</dbReference>
<gene>
    <name evidence="3" type="ORF">ISF_09696</name>
</gene>
<dbReference type="PANTHER" id="PTHR15696:SF0">
    <property type="entry name" value="TELOMERASE-BINDING PROTEIN EST1A"/>
    <property type="match status" value="1"/>
</dbReference>
<evidence type="ECO:0000313" key="4">
    <source>
        <dbReference type="Proteomes" id="UP000076744"/>
    </source>
</evidence>
<dbReference type="EMBL" id="AZHB01000065">
    <property type="protein sequence ID" value="OAA42780.1"/>
    <property type="molecule type" value="Genomic_DNA"/>
</dbReference>
<dbReference type="SUPFAM" id="SSF48452">
    <property type="entry name" value="TPR-like"/>
    <property type="match status" value="1"/>
</dbReference>
<dbReference type="GO" id="GO:0005697">
    <property type="term" value="C:telomerase holoenzyme complex"/>
    <property type="evidence" value="ECO:0007669"/>
    <property type="project" value="TreeGrafter"/>
</dbReference>
<dbReference type="GO" id="GO:0042162">
    <property type="term" value="F:telomeric DNA binding"/>
    <property type="evidence" value="ECO:0007669"/>
    <property type="project" value="TreeGrafter"/>
</dbReference>
<dbReference type="InterPro" id="IPR011990">
    <property type="entry name" value="TPR-like_helical_dom_sf"/>
</dbReference>
<keyword evidence="4" id="KW-1185">Reference proteome</keyword>
<dbReference type="GeneID" id="30025988"/>
<dbReference type="InterPro" id="IPR045153">
    <property type="entry name" value="Est1/Ebs1-like"/>
</dbReference>
<dbReference type="AlphaFoldDB" id="A0A167DRX3"/>
<dbReference type="InterPro" id="IPR018834">
    <property type="entry name" value="DNA/RNA-bd_Est1-type"/>
</dbReference>
<feature type="compositionally biased region" description="Polar residues" evidence="1">
    <location>
        <begin position="41"/>
        <end position="59"/>
    </location>
</feature>
<comment type="caution">
    <text evidence="3">The sequence shown here is derived from an EMBL/GenBank/DDBJ whole genome shotgun (WGS) entry which is preliminary data.</text>
</comment>
<dbReference type="RefSeq" id="XP_018699513.1">
    <property type="nucleotide sequence ID" value="XM_018853297.1"/>
</dbReference>
<dbReference type="Gene3D" id="1.25.40.10">
    <property type="entry name" value="Tetratricopeptide repeat domain"/>
    <property type="match status" value="1"/>
</dbReference>
<name>A0A167DRX3_CORFA</name>
<feature type="region of interest" description="Disordered" evidence="1">
    <location>
        <begin position="360"/>
        <end position="381"/>
    </location>
</feature>
<organism evidence="3 4">
    <name type="scientific">Cordyceps fumosorosea (strain ARSEF 2679)</name>
    <name type="common">Isaria fumosorosea</name>
    <dbReference type="NCBI Taxonomy" id="1081104"/>
    <lineage>
        <taxon>Eukaryota</taxon>
        <taxon>Fungi</taxon>
        <taxon>Dikarya</taxon>
        <taxon>Ascomycota</taxon>
        <taxon>Pezizomycotina</taxon>
        <taxon>Sordariomycetes</taxon>
        <taxon>Hypocreomycetidae</taxon>
        <taxon>Hypocreales</taxon>
        <taxon>Cordycipitaceae</taxon>
        <taxon>Cordyceps</taxon>
    </lineage>
</organism>
<protein>
    <recommendedName>
        <fullName evidence="2">DNA/RNA-binding domain-containing protein</fullName>
    </recommendedName>
</protein>
<dbReference type="Proteomes" id="UP000076744">
    <property type="component" value="Unassembled WGS sequence"/>
</dbReference>
<feature type="domain" description="DNA/RNA-binding" evidence="2">
    <location>
        <begin position="214"/>
        <end position="320"/>
    </location>
</feature>
<feature type="compositionally biased region" description="Low complexity" evidence="1">
    <location>
        <begin position="1"/>
        <end position="13"/>
    </location>
</feature>